<feature type="binding site" evidence="4">
    <location>
        <position position="227"/>
    </location>
    <ligand>
        <name>a divalent metal cation</name>
        <dbReference type="ChEBI" id="CHEBI:60240"/>
        <label>1</label>
    </ligand>
</feature>
<accession>A0A4U7JIA5</accession>
<dbReference type="PANTHER" id="PTHR13799:SF14">
    <property type="entry name" value="GTP CYCLOHYDROLASE 1 TYPE 2 HOMOLOG"/>
    <property type="match status" value="1"/>
</dbReference>
<protein>
    <recommendedName>
        <fullName evidence="2">GTP cyclohydrolase 1 type 2 homolog</fullName>
    </recommendedName>
</protein>
<keyword evidence="3 4" id="KW-0479">Metal-binding</keyword>
<dbReference type="KEGG" id="rher:EHE19_010775"/>
<dbReference type="Gene3D" id="3.40.1390.30">
    <property type="entry name" value="NIF3 (NGG1p interacting factor 3)-like"/>
    <property type="match status" value="2"/>
</dbReference>
<feature type="binding site" evidence="4">
    <location>
        <position position="64"/>
    </location>
    <ligand>
        <name>a divalent metal cation</name>
        <dbReference type="ChEBI" id="CHEBI:60240"/>
        <label>2</label>
    </ligand>
</feature>
<dbReference type="InterPro" id="IPR002678">
    <property type="entry name" value="DUF34/NIF3"/>
</dbReference>
<feature type="binding site" evidence="4">
    <location>
        <position position="231"/>
    </location>
    <ligand>
        <name>a divalent metal cation</name>
        <dbReference type="ChEBI" id="CHEBI:60240"/>
        <label>1</label>
    </ligand>
</feature>
<comment type="similarity">
    <text evidence="1">Belongs to the GTP cyclohydrolase I type 2/NIF3 family.</text>
</comment>
<dbReference type="FunFam" id="3.40.1390.30:FF:000001">
    <property type="entry name" value="GTP cyclohydrolase 1 type 2"/>
    <property type="match status" value="1"/>
</dbReference>
<evidence type="ECO:0000313" key="5">
    <source>
        <dbReference type="EMBL" id="QNU65420.1"/>
    </source>
</evidence>
<sequence length="264" mass="29425">MNVGEVLNYINELAPFKYAEAWDNVGLMLGSRKSEVSKIMVCMDVTLKTIQQAIDSGADLIVSHHPFLFSKLKSVDFDSMTGQRILTLIKNDINVISAHTNLDVAVGGVNDTFAEAVGLTECDKLKTYIPEGFEFDLGLGKVGKLPNELSFDQFVIYIKKHLNIQNLRVIGTQPSTVKKVATFCGSFDGDLESVKRHCVDLLVTGDIKYHTALDAREMGLCILDVGHFASERLIVTRLKKLLEKRFEKVEIVCSSMEEDPFIFT</sequence>
<dbReference type="SUPFAM" id="SSF102705">
    <property type="entry name" value="NIF3 (NGG1p interacting factor 3)-like"/>
    <property type="match status" value="1"/>
</dbReference>
<reference evidence="5 6" key="1">
    <citation type="submission" date="2020-09" db="EMBL/GenBank/DDBJ databases">
        <title>Characterization and genome sequencing of Ruminiclostridium sp. nov. MA18.</title>
        <authorList>
            <person name="Rettenmaier R."/>
            <person name="Kowollik M.-L."/>
            <person name="Liebl W."/>
            <person name="Zverlov V."/>
        </authorList>
    </citation>
    <scope>NUCLEOTIDE SEQUENCE [LARGE SCALE GENOMIC DNA]</scope>
    <source>
        <strain evidence="5 6">MA18</strain>
    </source>
</reference>
<proteinExistence type="inferred from homology"/>
<dbReference type="InterPro" id="IPR036069">
    <property type="entry name" value="DUF34/NIF3_sf"/>
</dbReference>
<dbReference type="OrthoDB" id="9792792at2"/>
<evidence type="ECO:0000256" key="1">
    <source>
        <dbReference type="ARBA" id="ARBA00006964"/>
    </source>
</evidence>
<dbReference type="Pfam" id="PF01784">
    <property type="entry name" value="DUF34_NIF3"/>
    <property type="match status" value="1"/>
</dbReference>
<name>A0A4U7JIA5_9FIRM</name>
<dbReference type="AlphaFoldDB" id="A0A4U7JIA5"/>
<dbReference type="PANTHER" id="PTHR13799">
    <property type="entry name" value="NGG1 INTERACTING FACTOR 3"/>
    <property type="match status" value="1"/>
</dbReference>
<keyword evidence="6" id="KW-1185">Reference proteome</keyword>
<dbReference type="NCBIfam" id="TIGR00486">
    <property type="entry name" value="YbgI_SA1388"/>
    <property type="match status" value="1"/>
</dbReference>
<evidence type="ECO:0000256" key="4">
    <source>
        <dbReference type="PIRSR" id="PIRSR602678-1"/>
    </source>
</evidence>
<dbReference type="GO" id="GO:0046872">
    <property type="term" value="F:metal ion binding"/>
    <property type="evidence" value="ECO:0007669"/>
    <property type="project" value="UniProtKB-KW"/>
</dbReference>
<dbReference type="RefSeq" id="WP_137695928.1">
    <property type="nucleotide sequence ID" value="NZ_CP061336.1"/>
</dbReference>
<gene>
    <name evidence="5" type="ORF">EHE19_010775</name>
</gene>
<dbReference type="GO" id="GO:0005737">
    <property type="term" value="C:cytoplasm"/>
    <property type="evidence" value="ECO:0007669"/>
    <property type="project" value="TreeGrafter"/>
</dbReference>
<organism evidence="5 6">
    <name type="scientific">Ruminiclostridium herbifermentans</name>
    <dbReference type="NCBI Taxonomy" id="2488810"/>
    <lineage>
        <taxon>Bacteria</taxon>
        <taxon>Bacillati</taxon>
        <taxon>Bacillota</taxon>
        <taxon>Clostridia</taxon>
        <taxon>Eubacteriales</taxon>
        <taxon>Oscillospiraceae</taxon>
        <taxon>Ruminiclostridium</taxon>
    </lineage>
</organism>
<evidence type="ECO:0000256" key="2">
    <source>
        <dbReference type="ARBA" id="ARBA00022112"/>
    </source>
</evidence>
<evidence type="ECO:0000313" key="6">
    <source>
        <dbReference type="Proteomes" id="UP000306409"/>
    </source>
</evidence>
<dbReference type="EMBL" id="CP061336">
    <property type="protein sequence ID" value="QNU65420.1"/>
    <property type="molecule type" value="Genomic_DNA"/>
</dbReference>
<feature type="binding site" evidence="4">
    <location>
        <position position="103"/>
    </location>
    <ligand>
        <name>a divalent metal cation</name>
        <dbReference type="ChEBI" id="CHEBI:60240"/>
        <label>1</label>
    </ligand>
</feature>
<evidence type="ECO:0000256" key="3">
    <source>
        <dbReference type="ARBA" id="ARBA00022723"/>
    </source>
</evidence>
<dbReference type="Proteomes" id="UP000306409">
    <property type="component" value="Chromosome"/>
</dbReference>
<feature type="binding site" evidence="4">
    <location>
        <position position="65"/>
    </location>
    <ligand>
        <name>a divalent metal cation</name>
        <dbReference type="ChEBI" id="CHEBI:60240"/>
        <label>1</label>
    </ligand>
</feature>